<dbReference type="HOGENOM" id="CLU_128940_0_0_1"/>
<reference evidence="1 2" key="2">
    <citation type="journal article" date="2007" name="PLoS Biol.">
        <title>Principles of genome evolution in the Drosophila melanogaster species group.</title>
        <authorList>
            <person name="Ranz J.M."/>
            <person name="Maurin D."/>
            <person name="Chan Y.S."/>
            <person name="von Grotthuss M."/>
            <person name="Hillier L.W."/>
            <person name="Roote J."/>
            <person name="Ashburner M."/>
            <person name="Bergman C.M."/>
        </authorList>
    </citation>
    <scope>NUCLEOTIDE SEQUENCE [LARGE SCALE GENOMIC DNA]</scope>
    <source>
        <strain evidence="2">Tai18E2 / Tucson 14021-0261.01</strain>
    </source>
</reference>
<sequence length="179" mass="20901">MASESDSTTSCFVPHLVEQVFKLYRSKAESKCLTEEERGQFFYDLSTLLGQELVLRSLHLLDDHNFAFFHAKNNRSVCVVEISKGNEFFRLIPGVSFCKCEFFQCHVLQLPRGILYHDVPSGQRGILEDWSEDSWVSFTCQHILALRLHQFLKHTGRKTSEQILKKEDIKELQRDVFRD</sequence>
<reference evidence="1 2" key="1">
    <citation type="journal article" date="2007" name="Nature">
        <title>Evolution of genes and genomes on the Drosophila phylogeny.</title>
        <authorList>
            <consortium name="Drosophila 12 Genomes Consortium"/>
            <person name="Clark A.G."/>
            <person name="Eisen M.B."/>
            <person name="Smith D.R."/>
            <person name="Bergman C.M."/>
            <person name="Oliver B."/>
            <person name="Markow T.A."/>
            <person name="Kaufman T.C."/>
            <person name="Kellis M."/>
            <person name="Gelbart W."/>
            <person name="Iyer V.N."/>
            <person name="Pollard D.A."/>
            <person name="Sackton T.B."/>
            <person name="Larracuente A.M."/>
            <person name="Singh N.D."/>
            <person name="Abad J.P."/>
            <person name="Abt D.N."/>
            <person name="Adryan B."/>
            <person name="Aguade M."/>
            <person name="Akashi H."/>
            <person name="Anderson W.W."/>
            <person name="Aquadro C.F."/>
            <person name="Ardell D.H."/>
            <person name="Arguello R."/>
            <person name="Artieri C.G."/>
            <person name="Barbash D.A."/>
            <person name="Barker D."/>
            <person name="Barsanti P."/>
            <person name="Batterham P."/>
            <person name="Batzoglou S."/>
            <person name="Begun D."/>
            <person name="Bhutkar A."/>
            <person name="Blanco E."/>
            <person name="Bosak S.A."/>
            <person name="Bradley R.K."/>
            <person name="Brand A.D."/>
            <person name="Brent M.R."/>
            <person name="Brooks A.N."/>
            <person name="Brown R.H."/>
            <person name="Butlin R.K."/>
            <person name="Caggese C."/>
            <person name="Calvi B.R."/>
            <person name="Bernardo de Carvalho A."/>
            <person name="Caspi A."/>
            <person name="Castrezana S."/>
            <person name="Celniker S.E."/>
            <person name="Chang J.L."/>
            <person name="Chapple C."/>
            <person name="Chatterji S."/>
            <person name="Chinwalla A."/>
            <person name="Civetta A."/>
            <person name="Clifton S.W."/>
            <person name="Comeron J.M."/>
            <person name="Costello J.C."/>
            <person name="Coyne J.A."/>
            <person name="Daub J."/>
            <person name="David R.G."/>
            <person name="Delcher A.L."/>
            <person name="Delehaunty K."/>
            <person name="Do C.B."/>
            <person name="Ebling H."/>
            <person name="Edwards K."/>
            <person name="Eickbush T."/>
            <person name="Evans J.D."/>
            <person name="Filipski A."/>
            <person name="Findeiss S."/>
            <person name="Freyhult E."/>
            <person name="Fulton L."/>
            <person name="Fulton R."/>
            <person name="Garcia A.C."/>
            <person name="Gardiner A."/>
            <person name="Garfield D.A."/>
            <person name="Garvin B.E."/>
            <person name="Gibson G."/>
            <person name="Gilbert D."/>
            <person name="Gnerre S."/>
            <person name="Godfrey J."/>
            <person name="Good R."/>
            <person name="Gotea V."/>
            <person name="Gravely B."/>
            <person name="Greenberg A.J."/>
            <person name="Griffiths-Jones S."/>
            <person name="Gross S."/>
            <person name="Guigo R."/>
            <person name="Gustafson E.A."/>
            <person name="Haerty W."/>
            <person name="Hahn M.W."/>
            <person name="Halligan D.L."/>
            <person name="Halpern A.L."/>
            <person name="Halter G.M."/>
            <person name="Han M.V."/>
            <person name="Heger A."/>
            <person name="Hillier L."/>
            <person name="Hinrichs A.S."/>
            <person name="Holmes I."/>
            <person name="Hoskins R.A."/>
            <person name="Hubisz M.J."/>
            <person name="Hultmark D."/>
            <person name="Huntley M.A."/>
            <person name="Jaffe D.B."/>
            <person name="Jagadeeshan S."/>
            <person name="Jeck W.R."/>
            <person name="Johnson J."/>
            <person name="Jones C.D."/>
            <person name="Jordan W.C."/>
            <person name="Karpen G.H."/>
            <person name="Kataoka E."/>
            <person name="Keightley P.D."/>
            <person name="Kheradpour P."/>
            <person name="Kirkness E.F."/>
            <person name="Koerich L.B."/>
            <person name="Kristiansen K."/>
            <person name="Kudrna D."/>
            <person name="Kulathinal R.J."/>
            <person name="Kumar S."/>
            <person name="Kwok R."/>
            <person name="Lander E."/>
            <person name="Langley C.H."/>
            <person name="Lapoint R."/>
            <person name="Lazzaro B.P."/>
            <person name="Lee S.J."/>
            <person name="Levesque L."/>
            <person name="Li R."/>
            <person name="Lin C.F."/>
            <person name="Lin M.F."/>
            <person name="Lindblad-Toh K."/>
            <person name="Llopart A."/>
            <person name="Long M."/>
            <person name="Low L."/>
            <person name="Lozovsky E."/>
            <person name="Lu J."/>
            <person name="Luo M."/>
            <person name="Machado C.A."/>
            <person name="Makalowski W."/>
            <person name="Marzo M."/>
            <person name="Matsuda M."/>
            <person name="Matzkin L."/>
            <person name="McAllister B."/>
            <person name="McBride C.S."/>
            <person name="McKernan B."/>
            <person name="McKernan K."/>
            <person name="Mendez-Lago M."/>
            <person name="Minx P."/>
            <person name="Mollenhauer M.U."/>
            <person name="Montooth K."/>
            <person name="Mount S.M."/>
            <person name="Mu X."/>
            <person name="Myers E."/>
            <person name="Negre B."/>
            <person name="Newfeld S."/>
            <person name="Nielsen R."/>
            <person name="Noor M.A."/>
            <person name="O'Grady P."/>
            <person name="Pachter L."/>
            <person name="Papaceit M."/>
            <person name="Parisi M.J."/>
            <person name="Parisi M."/>
            <person name="Parts L."/>
            <person name="Pedersen J.S."/>
            <person name="Pesole G."/>
            <person name="Phillippy A.M."/>
            <person name="Ponting C.P."/>
            <person name="Pop M."/>
            <person name="Porcelli D."/>
            <person name="Powell J.R."/>
            <person name="Prohaska S."/>
            <person name="Pruitt K."/>
            <person name="Puig M."/>
            <person name="Quesneville H."/>
            <person name="Ram K.R."/>
            <person name="Rand D."/>
            <person name="Rasmussen M.D."/>
            <person name="Reed L.K."/>
            <person name="Reenan R."/>
            <person name="Reily A."/>
            <person name="Remington K.A."/>
            <person name="Rieger T.T."/>
            <person name="Ritchie M.G."/>
            <person name="Robin C."/>
            <person name="Rogers Y.H."/>
            <person name="Rohde C."/>
            <person name="Rozas J."/>
            <person name="Rubenfield M.J."/>
            <person name="Ruiz A."/>
            <person name="Russo S."/>
            <person name="Salzberg S.L."/>
            <person name="Sanchez-Gracia A."/>
            <person name="Saranga D.J."/>
            <person name="Sato H."/>
            <person name="Schaeffer S.W."/>
            <person name="Schatz M.C."/>
            <person name="Schlenke T."/>
            <person name="Schwartz R."/>
            <person name="Segarra C."/>
            <person name="Singh R.S."/>
            <person name="Sirot L."/>
            <person name="Sirota M."/>
            <person name="Sisneros N.B."/>
            <person name="Smith C.D."/>
            <person name="Smith T.F."/>
            <person name="Spieth J."/>
            <person name="Stage D.E."/>
            <person name="Stark A."/>
            <person name="Stephan W."/>
            <person name="Strausberg R.L."/>
            <person name="Strempel S."/>
            <person name="Sturgill D."/>
            <person name="Sutton G."/>
            <person name="Sutton G.G."/>
            <person name="Tao W."/>
            <person name="Teichmann S."/>
            <person name="Tobari Y.N."/>
            <person name="Tomimura Y."/>
            <person name="Tsolas J.M."/>
            <person name="Valente V.L."/>
            <person name="Venter E."/>
            <person name="Venter J.C."/>
            <person name="Vicario S."/>
            <person name="Vieira F.G."/>
            <person name="Vilella A.J."/>
            <person name="Villasante A."/>
            <person name="Walenz B."/>
            <person name="Wang J."/>
            <person name="Wasserman M."/>
            <person name="Watts T."/>
            <person name="Wilson D."/>
            <person name="Wilson R.K."/>
            <person name="Wing R.A."/>
            <person name="Wolfner M.F."/>
            <person name="Wong A."/>
            <person name="Wong G.K."/>
            <person name="Wu C.I."/>
            <person name="Wu G."/>
            <person name="Yamamoto D."/>
            <person name="Yang H.P."/>
            <person name="Yang S.P."/>
            <person name="Yorke J.A."/>
            <person name="Yoshida K."/>
            <person name="Zdobnov E."/>
            <person name="Zhang P."/>
            <person name="Zhang Y."/>
            <person name="Zimin A.V."/>
            <person name="Baldwin J."/>
            <person name="Abdouelleil A."/>
            <person name="Abdulkadir J."/>
            <person name="Abebe A."/>
            <person name="Abera B."/>
            <person name="Abreu J."/>
            <person name="Acer S.C."/>
            <person name="Aftuck L."/>
            <person name="Alexander A."/>
            <person name="An P."/>
            <person name="Anderson E."/>
            <person name="Anderson S."/>
            <person name="Arachi H."/>
            <person name="Azer M."/>
            <person name="Bachantsang P."/>
            <person name="Barry A."/>
            <person name="Bayul T."/>
            <person name="Berlin A."/>
            <person name="Bessette D."/>
            <person name="Bloom T."/>
            <person name="Blye J."/>
            <person name="Boguslavskiy L."/>
            <person name="Bonnet C."/>
            <person name="Boukhgalter B."/>
            <person name="Bourzgui I."/>
            <person name="Brown A."/>
            <person name="Cahill P."/>
            <person name="Channer S."/>
            <person name="Cheshatsang Y."/>
            <person name="Chuda L."/>
            <person name="Citroen M."/>
            <person name="Collymore A."/>
            <person name="Cooke P."/>
            <person name="Costello M."/>
            <person name="D'Aco K."/>
            <person name="Daza R."/>
            <person name="De Haan G."/>
            <person name="DeGray S."/>
            <person name="DeMaso C."/>
            <person name="Dhargay N."/>
            <person name="Dooley K."/>
            <person name="Dooley E."/>
            <person name="Doricent M."/>
            <person name="Dorje P."/>
            <person name="Dorjee K."/>
            <person name="Dupes A."/>
            <person name="Elong R."/>
            <person name="Falk J."/>
            <person name="Farina A."/>
            <person name="Faro S."/>
            <person name="Ferguson D."/>
            <person name="Fisher S."/>
            <person name="Foley C.D."/>
            <person name="Franke A."/>
            <person name="Friedrich D."/>
            <person name="Gadbois L."/>
            <person name="Gearin G."/>
            <person name="Gearin C.R."/>
            <person name="Giannoukos G."/>
            <person name="Goode T."/>
            <person name="Graham J."/>
            <person name="Grandbois E."/>
            <person name="Grewal S."/>
            <person name="Gyaltsen K."/>
            <person name="Hafez N."/>
            <person name="Hagos B."/>
            <person name="Hall J."/>
            <person name="Henson C."/>
            <person name="Hollinger A."/>
            <person name="Honan T."/>
            <person name="Huard M.D."/>
            <person name="Hughes L."/>
            <person name="Hurhula B."/>
            <person name="Husby M.E."/>
            <person name="Kamat A."/>
            <person name="Kanga B."/>
            <person name="Kashin S."/>
            <person name="Khazanovich D."/>
            <person name="Kisner P."/>
            <person name="Lance K."/>
            <person name="Lara M."/>
            <person name="Lee W."/>
            <person name="Lennon N."/>
            <person name="Letendre F."/>
            <person name="LeVine R."/>
            <person name="Lipovsky A."/>
            <person name="Liu X."/>
            <person name="Liu J."/>
            <person name="Liu S."/>
            <person name="Lokyitsang T."/>
            <person name="Lokyitsang Y."/>
            <person name="Lubonja R."/>
            <person name="Lui A."/>
            <person name="MacDonald P."/>
            <person name="Magnisalis V."/>
            <person name="Maru K."/>
            <person name="Matthews C."/>
            <person name="McCusker W."/>
            <person name="McDonough S."/>
            <person name="Mehta T."/>
            <person name="Meldrim J."/>
            <person name="Meneus L."/>
            <person name="Mihai O."/>
            <person name="Mihalev A."/>
            <person name="Mihova T."/>
            <person name="Mittelman R."/>
            <person name="Mlenga V."/>
            <person name="Montmayeur A."/>
            <person name="Mulrain L."/>
            <person name="Navidi A."/>
            <person name="Naylor J."/>
            <person name="Negash T."/>
            <person name="Nguyen T."/>
            <person name="Nguyen N."/>
            <person name="Nicol R."/>
            <person name="Norbu C."/>
            <person name="Norbu N."/>
            <person name="Novod N."/>
            <person name="O'Neill B."/>
            <person name="Osman S."/>
            <person name="Markiewicz E."/>
            <person name="Oyono O.L."/>
            <person name="Patti C."/>
            <person name="Phunkhang P."/>
            <person name="Pierre F."/>
            <person name="Priest M."/>
            <person name="Raghuraman S."/>
            <person name="Rege F."/>
            <person name="Reyes R."/>
            <person name="Rise C."/>
            <person name="Rogov P."/>
            <person name="Ross K."/>
            <person name="Ryan E."/>
            <person name="Settipalli S."/>
            <person name="Shea T."/>
            <person name="Sherpa N."/>
            <person name="Shi L."/>
            <person name="Shih D."/>
            <person name="Sparrow T."/>
            <person name="Spaulding J."/>
            <person name="Stalker J."/>
            <person name="Stange-Thomann N."/>
            <person name="Stavropoulos S."/>
            <person name="Stone C."/>
            <person name="Strader C."/>
            <person name="Tesfaye S."/>
            <person name="Thomson T."/>
            <person name="Thoulutsang Y."/>
            <person name="Thoulutsang D."/>
            <person name="Topham K."/>
            <person name="Topping I."/>
            <person name="Tsamla T."/>
            <person name="Vassiliev H."/>
            <person name="Vo A."/>
            <person name="Wangchuk T."/>
            <person name="Wangdi T."/>
            <person name="Weiand M."/>
            <person name="Wilkinson J."/>
            <person name="Wilson A."/>
            <person name="Yadav S."/>
            <person name="Young G."/>
            <person name="Yu Q."/>
            <person name="Zembek L."/>
            <person name="Zhong D."/>
            <person name="Zimmer A."/>
            <person name="Zwirko Z."/>
            <person name="Jaffe D.B."/>
            <person name="Alvarez P."/>
            <person name="Brockman W."/>
            <person name="Butler J."/>
            <person name="Chin C."/>
            <person name="Gnerre S."/>
            <person name="Grabherr M."/>
            <person name="Kleber M."/>
            <person name="Mauceli E."/>
            <person name="MacCallum I."/>
        </authorList>
    </citation>
    <scope>NUCLEOTIDE SEQUENCE [LARGE SCALE GENOMIC DNA]</scope>
    <source>
        <strain evidence="2">Tai18E2 / Tucson 14021-0261.01</strain>
    </source>
</reference>
<dbReference type="eggNOG" id="ENOG502TAA5">
    <property type="taxonomic scope" value="Eukaryota"/>
</dbReference>
<dbReference type="KEGG" id="dya:Dyak_GE15079"/>
<accession>B4NWR4</accession>
<proteinExistence type="predicted"/>
<gene>
    <name evidence="1" type="primary">Dyak\GE15079</name>
    <name evidence="1" type="synonym">dyak_GLEANR_1624</name>
    <name evidence="1" type="synonym">GE15079</name>
    <name evidence="1" type="ORF">Dyak_GE15079</name>
</gene>
<dbReference type="AlphaFoldDB" id="B4NWR4"/>
<dbReference type="Proteomes" id="UP000002282">
    <property type="component" value="Chromosome 2L"/>
</dbReference>
<keyword evidence="2" id="KW-1185">Reference proteome</keyword>
<organism evidence="1 2">
    <name type="scientific">Drosophila yakuba</name>
    <name type="common">Fruit fly</name>
    <dbReference type="NCBI Taxonomy" id="7245"/>
    <lineage>
        <taxon>Eukaryota</taxon>
        <taxon>Metazoa</taxon>
        <taxon>Ecdysozoa</taxon>
        <taxon>Arthropoda</taxon>
        <taxon>Hexapoda</taxon>
        <taxon>Insecta</taxon>
        <taxon>Pterygota</taxon>
        <taxon>Neoptera</taxon>
        <taxon>Endopterygota</taxon>
        <taxon>Diptera</taxon>
        <taxon>Brachycera</taxon>
        <taxon>Muscomorpha</taxon>
        <taxon>Ephydroidea</taxon>
        <taxon>Drosophilidae</taxon>
        <taxon>Drosophila</taxon>
        <taxon>Sophophora</taxon>
    </lineage>
</organism>
<protein>
    <submittedName>
        <fullName evidence="1">Uncharacterized protein</fullName>
    </submittedName>
</protein>
<dbReference type="OrthoDB" id="337581at2759"/>
<evidence type="ECO:0000313" key="1">
    <source>
        <dbReference type="EMBL" id="EDW87406.2"/>
    </source>
</evidence>
<dbReference type="EMBL" id="CM000157">
    <property type="protein sequence ID" value="EDW87406.2"/>
    <property type="molecule type" value="Genomic_DNA"/>
</dbReference>
<evidence type="ECO:0000313" key="2">
    <source>
        <dbReference type="Proteomes" id="UP000002282"/>
    </source>
</evidence>
<name>B4NWR4_DROYA</name>